<dbReference type="GO" id="GO:0046872">
    <property type="term" value="F:metal ion binding"/>
    <property type="evidence" value="ECO:0007669"/>
    <property type="project" value="UniProtKB-KW"/>
</dbReference>
<sequence>LAISEERQTFRSRFMSVSKGRRQRKSQTKFSHDGKPLVDDFYHTPTKLSLCQVGNWNFNIFSLECLSGGRSLFHVAYHLFQTYDLIRGFHLDSVGLVQFFTLIEQNYHSTNPYHNSVHAADVTQSMHCYLQERE</sequence>
<dbReference type="GO" id="GO:0004114">
    <property type="term" value="F:3',5'-cyclic-nucleotide phosphodiesterase activity"/>
    <property type="evidence" value="ECO:0007669"/>
    <property type="project" value="InterPro"/>
</dbReference>
<dbReference type="Gene3D" id="1.10.1300.10">
    <property type="entry name" value="3'5'-cyclic nucleotide phosphodiesterase, catalytic domain"/>
    <property type="match status" value="1"/>
</dbReference>
<evidence type="ECO:0000313" key="5">
    <source>
        <dbReference type="Proteomes" id="UP000678393"/>
    </source>
</evidence>
<feature type="non-terminal residue" evidence="4">
    <location>
        <position position="1"/>
    </location>
</feature>
<keyword evidence="5" id="KW-1185">Reference proteome</keyword>
<gene>
    <name evidence="4" type="ORF">CUNI_LOCUS10779</name>
</gene>
<dbReference type="InterPro" id="IPR002073">
    <property type="entry name" value="PDEase_catalytic_dom"/>
</dbReference>
<dbReference type="GO" id="GO:0007165">
    <property type="term" value="P:signal transduction"/>
    <property type="evidence" value="ECO:0007669"/>
    <property type="project" value="InterPro"/>
</dbReference>
<dbReference type="PANTHER" id="PTHR11347">
    <property type="entry name" value="CYCLIC NUCLEOTIDE PHOSPHODIESTERASE"/>
    <property type="match status" value="1"/>
</dbReference>
<keyword evidence="1" id="KW-0479">Metal-binding</keyword>
<protein>
    <recommendedName>
        <fullName evidence="3">PDEase domain-containing protein</fullName>
    </recommendedName>
</protein>
<feature type="domain" description="PDEase" evidence="3">
    <location>
        <begin position="38"/>
        <end position="134"/>
    </location>
</feature>
<dbReference type="EMBL" id="CAJHNH020001990">
    <property type="protein sequence ID" value="CAG5125221.1"/>
    <property type="molecule type" value="Genomic_DNA"/>
</dbReference>
<organism evidence="4 5">
    <name type="scientific">Candidula unifasciata</name>
    <dbReference type="NCBI Taxonomy" id="100452"/>
    <lineage>
        <taxon>Eukaryota</taxon>
        <taxon>Metazoa</taxon>
        <taxon>Spiralia</taxon>
        <taxon>Lophotrochozoa</taxon>
        <taxon>Mollusca</taxon>
        <taxon>Gastropoda</taxon>
        <taxon>Heterobranchia</taxon>
        <taxon>Euthyneura</taxon>
        <taxon>Panpulmonata</taxon>
        <taxon>Eupulmonata</taxon>
        <taxon>Stylommatophora</taxon>
        <taxon>Helicina</taxon>
        <taxon>Helicoidea</taxon>
        <taxon>Geomitridae</taxon>
        <taxon>Candidula</taxon>
    </lineage>
</organism>
<accession>A0A8S3ZE09</accession>
<evidence type="ECO:0000313" key="4">
    <source>
        <dbReference type="EMBL" id="CAG5125221.1"/>
    </source>
</evidence>
<dbReference type="OrthoDB" id="189220at2759"/>
<proteinExistence type="predicted"/>
<dbReference type="PROSITE" id="PS51845">
    <property type="entry name" value="PDEASE_I_2"/>
    <property type="match status" value="1"/>
</dbReference>
<dbReference type="AlphaFoldDB" id="A0A8S3ZE09"/>
<evidence type="ECO:0000256" key="2">
    <source>
        <dbReference type="ARBA" id="ARBA00022801"/>
    </source>
</evidence>
<evidence type="ECO:0000256" key="1">
    <source>
        <dbReference type="ARBA" id="ARBA00022723"/>
    </source>
</evidence>
<evidence type="ECO:0000259" key="3">
    <source>
        <dbReference type="PROSITE" id="PS51845"/>
    </source>
</evidence>
<keyword evidence="2" id="KW-0378">Hydrolase</keyword>
<dbReference type="InterPro" id="IPR036971">
    <property type="entry name" value="PDEase_catalytic_dom_sf"/>
</dbReference>
<dbReference type="Proteomes" id="UP000678393">
    <property type="component" value="Unassembled WGS sequence"/>
</dbReference>
<reference evidence="4" key="1">
    <citation type="submission" date="2021-04" db="EMBL/GenBank/DDBJ databases">
        <authorList>
            <consortium name="Molecular Ecology Group"/>
        </authorList>
    </citation>
    <scope>NUCLEOTIDE SEQUENCE</scope>
</reference>
<name>A0A8S3ZE09_9EUPU</name>
<feature type="non-terminal residue" evidence="4">
    <location>
        <position position="134"/>
    </location>
</feature>
<dbReference type="SUPFAM" id="SSF109604">
    <property type="entry name" value="HD-domain/PDEase-like"/>
    <property type="match status" value="1"/>
</dbReference>
<comment type="caution">
    <text evidence="4">The sequence shown here is derived from an EMBL/GenBank/DDBJ whole genome shotgun (WGS) entry which is preliminary data.</text>
</comment>